<feature type="transmembrane region" description="Helical" evidence="2">
    <location>
        <begin position="197"/>
        <end position="221"/>
    </location>
</feature>
<dbReference type="STRING" id="262209.AWH69_02065"/>
<sequence length="439" mass="46647">MRQDLLPAPVSAIIGGPLGRRASERASSLAQLLSLVTAMTAIPLVLGVARQGHCVAKGWSGDEQFWRGCFSDLPAQYQIAGLDRGVGAWVRGDVPLEPLPVLSGAMAAVATLVPDGSWLAQTRWYFALWAVLVAVLAMSCVVAVGLTRPHRLDLATQLALSPVYVVAAFLSPDLLAVALVLWAMWAWEHDRPRATGVILGVAVLAHGYVLAVLLALVGTALAQQRRTELRRALVPAAVVVLVLGLASALLAPGVWRRPLEVLTGNGSGYGSPWHVPALLGHALPVWSVLVLVALGWLAALALGLWFLSAAWRTPTWAQLSAFVVPVVAITSRATPVQAALWVVPLAILAGVSWRTHLGLVAVEVVHASALWLYIGGLSDAAKGLPAAWYVVITLGRALTWGFLMWSVWYTPNDTRGERHGPPPGQPAPPRAVPEPHPAR</sequence>
<feature type="transmembrane region" description="Helical" evidence="2">
    <location>
        <begin position="233"/>
        <end position="255"/>
    </location>
</feature>
<proteinExistence type="predicted"/>
<feature type="transmembrane region" description="Helical" evidence="2">
    <location>
        <begin position="285"/>
        <end position="307"/>
    </location>
</feature>
<keyword evidence="2" id="KW-0472">Membrane</keyword>
<feature type="compositionally biased region" description="Pro residues" evidence="1">
    <location>
        <begin position="421"/>
        <end position="439"/>
    </location>
</feature>
<evidence type="ECO:0000313" key="4">
    <source>
        <dbReference type="Proteomes" id="UP000076976"/>
    </source>
</evidence>
<feature type="transmembrane region" description="Helical" evidence="2">
    <location>
        <begin position="29"/>
        <end position="49"/>
    </location>
</feature>
<dbReference type="Proteomes" id="UP000076976">
    <property type="component" value="Unassembled WGS sequence"/>
</dbReference>
<keyword evidence="2" id="KW-1133">Transmembrane helix</keyword>
<accession>A0A176QG03</accession>
<comment type="caution">
    <text evidence="3">The sequence shown here is derived from an EMBL/GenBank/DDBJ whole genome shotgun (WGS) entry which is preliminary data.</text>
</comment>
<dbReference type="AlphaFoldDB" id="A0A176QG03"/>
<feature type="transmembrane region" description="Helical" evidence="2">
    <location>
        <begin position="124"/>
        <end position="146"/>
    </location>
</feature>
<evidence type="ECO:0000256" key="1">
    <source>
        <dbReference type="SAM" id="MobiDB-lite"/>
    </source>
</evidence>
<keyword evidence="2" id="KW-0812">Transmembrane</keyword>
<dbReference type="EMBL" id="LQZG01000001">
    <property type="protein sequence ID" value="OAB88610.1"/>
    <property type="molecule type" value="Genomic_DNA"/>
</dbReference>
<feature type="transmembrane region" description="Helical" evidence="2">
    <location>
        <begin position="158"/>
        <end position="185"/>
    </location>
</feature>
<gene>
    <name evidence="3" type="ORF">AWH69_02065</name>
</gene>
<evidence type="ECO:0000256" key="2">
    <source>
        <dbReference type="SAM" id="Phobius"/>
    </source>
</evidence>
<reference evidence="3 4" key="1">
    <citation type="submission" date="2016-01" db="EMBL/GenBank/DDBJ databases">
        <title>Janibacter melonis strain CD11_4 genome sequencing and assembly.</title>
        <authorList>
            <person name="Nair G.R."/>
            <person name="Kaur G."/>
            <person name="Chander A.M."/>
            <person name="Mayilraj S."/>
        </authorList>
    </citation>
    <scope>NUCLEOTIDE SEQUENCE [LARGE SCALE GENOMIC DNA]</scope>
    <source>
        <strain evidence="3 4">CD11-4</strain>
    </source>
</reference>
<feature type="transmembrane region" description="Helical" evidence="2">
    <location>
        <begin position="355"/>
        <end position="374"/>
    </location>
</feature>
<evidence type="ECO:0000313" key="3">
    <source>
        <dbReference type="EMBL" id="OAB88610.1"/>
    </source>
</evidence>
<feature type="transmembrane region" description="Helical" evidence="2">
    <location>
        <begin position="386"/>
        <end position="408"/>
    </location>
</feature>
<protein>
    <recommendedName>
        <fullName evidence="5">DUF2029 domain-containing protein</fullName>
    </recommendedName>
</protein>
<name>A0A176QG03_9MICO</name>
<organism evidence="3 4">
    <name type="scientific">Janibacter melonis</name>
    <dbReference type="NCBI Taxonomy" id="262209"/>
    <lineage>
        <taxon>Bacteria</taxon>
        <taxon>Bacillati</taxon>
        <taxon>Actinomycetota</taxon>
        <taxon>Actinomycetes</taxon>
        <taxon>Micrococcales</taxon>
        <taxon>Intrasporangiaceae</taxon>
        <taxon>Janibacter</taxon>
    </lineage>
</organism>
<evidence type="ECO:0008006" key="5">
    <source>
        <dbReference type="Google" id="ProtNLM"/>
    </source>
</evidence>
<feature type="region of interest" description="Disordered" evidence="1">
    <location>
        <begin position="415"/>
        <end position="439"/>
    </location>
</feature>
<dbReference type="RefSeq" id="WP_068270778.1">
    <property type="nucleotide sequence ID" value="NZ_LQZG01000001.1"/>
</dbReference>
<keyword evidence="4" id="KW-1185">Reference proteome</keyword>